<proteinExistence type="inferred from homology"/>
<dbReference type="NCBIfam" id="TIGR02168">
    <property type="entry name" value="SMC_prok_B"/>
    <property type="match status" value="1"/>
</dbReference>
<gene>
    <name evidence="6 8" type="primary">smc</name>
    <name evidence="8" type="ORF">SDENCHOL_11355</name>
</gene>
<evidence type="ECO:0000256" key="4">
    <source>
        <dbReference type="ARBA" id="ARBA00023054"/>
    </source>
</evidence>
<dbReference type="InterPro" id="IPR011890">
    <property type="entry name" value="SMC_prok"/>
</dbReference>
<dbReference type="GO" id="GO:0007059">
    <property type="term" value="P:chromosome segregation"/>
    <property type="evidence" value="ECO:0007669"/>
    <property type="project" value="UniProtKB-UniRule"/>
</dbReference>
<dbReference type="GO" id="GO:0003677">
    <property type="term" value="F:DNA binding"/>
    <property type="evidence" value="ECO:0007669"/>
    <property type="project" value="UniProtKB-UniRule"/>
</dbReference>
<dbReference type="Pfam" id="PF06470">
    <property type="entry name" value="SMC_hinge"/>
    <property type="match status" value="1"/>
</dbReference>
<dbReference type="InterPro" id="IPR003395">
    <property type="entry name" value="RecF/RecN/SMC_N"/>
</dbReference>
<comment type="domain">
    <text evidence="6">Contains large globular domains required for ATP hydrolysis at each terminus and a third globular domain forming a flexible hinge near the middle of the molecule. These domains are separated by coiled-coil structures.</text>
</comment>
<accession>A0A7Z7HQS1</accession>
<feature type="binding site" evidence="6">
    <location>
        <begin position="56"/>
        <end position="63"/>
    </location>
    <ligand>
        <name>ATP</name>
        <dbReference type="ChEBI" id="CHEBI:30616"/>
    </ligand>
</feature>
<dbReference type="EMBL" id="LT837803">
    <property type="protein sequence ID" value="SMB25827.1"/>
    <property type="molecule type" value="Genomic_DNA"/>
</dbReference>
<keyword evidence="1 6" id="KW-0963">Cytoplasm</keyword>
<dbReference type="InterPro" id="IPR036277">
    <property type="entry name" value="SMC_hinge_sf"/>
</dbReference>
<feature type="coiled-coil region" evidence="6">
    <location>
        <begin position="194"/>
        <end position="235"/>
    </location>
</feature>
<comment type="subunit">
    <text evidence="6">Homodimer.</text>
</comment>
<reference evidence="8" key="1">
    <citation type="submission" date="2017-03" db="EMBL/GenBank/DDBJ databases">
        <authorList>
            <consortium name="AG Boll"/>
        </authorList>
    </citation>
    <scope>NUCLEOTIDE SEQUENCE [LARGE SCALE GENOMIC DNA]</scope>
    <source>
        <strain evidence="8">Chol</strain>
    </source>
</reference>
<dbReference type="AlphaFoldDB" id="A0A7Z7HQS1"/>
<dbReference type="Gene3D" id="3.40.50.300">
    <property type="entry name" value="P-loop containing nucleotide triphosphate hydrolases"/>
    <property type="match status" value="2"/>
</dbReference>
<dbReference type="GO" id="GO:0007062">
    <property type="term" value="P:sister chromatid cohesion"/>
    <property type="evidence" value="ECO:0007669"/>
    <property type="project" value="InterPro"/>
</dbReference>
<comment type="function">
    <text evidence="6">Required for chromosome condensation and partitioning.</text>
</comment>
<dbReference type="CDD" id="cd03278">
    <property type="entry name" value="ABC_SMC_barmotin"/>
    <property type="match status" value="2"/>
</dbReference>
<keyword evidence="5 6" id="KW-0238">DNA-binding</keyword>
<feature type="coiled-coil region" evidence="6">
    <location>
        <begin position="929"/>
        <end position="956"/>
    </location>
</feature>
<evidence type="ECO:0000256" key="3">
    <source>
        <dbReference type="ARBA" id="ARBA00022840"/>
    </source>
</evidence>
<feature type="coiled-coil region" evidence="6">
    <location>
        <begin position="475"/>
        <end position="530"/>
    </location>
</feature>
<evidence type="ECO:0000256" key="2">
    <source>
        <dbReference type="ARBA" id="ARBA00022741"/>
    </source>
</evidence>
<organism evidence="8 9">
    <name type="scientific">Sterolibacterium denitrificans</name>
    <dbReference type="NCBI Taxonomy" id="157592"/>
    <lineage>
        <taxon>Bacteria</taxon>
        <taxon>Pseudomonadati</taxon>
        <taxon>Pseudomonadota</taxon>
        <taxon>Betaproteobacteria</taxon>
        <taxon>Nitrosomonadales</taxon>
        <taxon>Sterolibacteriaceae</taxon>
        <taxon>Sterolibacterium</taxon>
    </lineage>
</organism>
<sequence>MPIPFGRDADHASIDSRHASKKNDVRLTKLKLAGFKSFVDPTTVLVPGQLVGVVGPNGCGKSNIIDAVRWVLGESKATALRGESMQDVIFNGSGTRKPVGRASVELVFDNALGRAAGQWSQYAEIAVKRVLDRNGNSSYYLNNLQVRRRDVIDVFLGTGLGPRAYAIIEQGMISRIIEAKPEELRLFLEEAAGVTKYKERRRETENRLSDARENLLRVEDIRNELDTQVVRLEAQAEVARRFHELKSRHDRRQQLLWLKKRNDARADYQRLHQEADAGAVRLEAETARLRELEARVETARAEHFAASDALHAAQGEMYTANAEISRLETEIAHTRDLRQKLEARLIQLTTEDAHWKTQITGLETEAGRWLSLLENARLRAETSQARHEEAAARLPQAEDALRSAGEAVAAARRTVHEAEQGVRLGEANRSHALRALENHAQRRARLDIERMQLGQPDPALLAASQEAQASAEEALQVRQEQLGELQARLPDLEQQQRAARERLQQAHRALAETRARRDALQQLQARVEKNGGAEKLAEWLARRGLADAAPLWRLIDVEVGWETAVEAVLRERLAALAATPENAAQALLDPPPTLFALALPGMAAAEGERAAAASDSLRAKVRCSDPGWSRVLDEWLAGVTVAENLAALASSSASLTAGQCRVDREGHLLSRHGLVLYVPDARTHGVIERQRELEELAALLERRVEDEALASEAQTVVEQALAAAQSQLGGLRREVQEAQSRAHAAQVEALKLTQAQARFEERAGQIERDLAEINAGEENERMGMMRAEEEGADSREKLELARVRLEEALALQATHEAALREARSQEQALAREAQEVGFTERECAGKLEDNARAKETARQQLERIAEQKLLAEEERGGISDEAQQERLQVALAGRREYESLLAAKRDLLESAAATLREHDEQRLRIEQGLDPLRERINELRLKAQAAQLNEEQYAQRLIEVHVQDEAAEAPLLAELAATPNLRENAMVAEINRLQQEIDALGPVNLAALEELTTASERKGFLDAQSADLNQAIGTLESAIRRIDGETREQLQQTYDTVNNHFGTLFPQLFGGGEARLIMTGEEILDAGVQVMAQPPGKKNSSIHLLSGGEKALTATALVFAMFQLNPAPFCLLDEVDAPLDDTNTERFCNMVKRMSAQTQFLFISHNKIAMEMAEQLVGVTMQEQGVSRVVEVDMEEALRMTDGVESGLGVNI</sequence>
<dbReference type="SMART" id="SM00968">
    <property type="entry name" value="SMC_hinge"/>
    <property type="match status" value="1"/>
</dbReference>
<keyword evidence="2 6" id="KW-0547">Nucleotide-binding</keyword>
<dbReference type="PIRSF" id="PIRSF005719">
    <property type="entry name" value="SMC"/>
    <property type="match status" value="1"/>
</dbReference>
<keyword evidence="3 6" id="KW-0067">ATP-binding</keyword>
<evidence type="ECO:0000313" key="9">
    <source>
        <dbReference type="Proteomes" id="UP000242886"/>
    </source>
</evidence>
<dbReference type="InterPro" id="IPR010935">
    <property type="entry name" value="SMC_hinge"/>
</dbReference>
<comment type="similarity">
    <text evidence="6">Belongs to the SMC family.</text>
</comment>
<dbReference type="GO" id="GO:0005524">
    <property type="term" value="F:ATP binding"/>
    <property type="evidence" value="ECO:0007669"/>
    <property type="project" value="UniProtKB-UniRule"/>
</dbReference>
<keyword evidence="4 6" id="KW-0175">Coiled coil</keyword>
<name>A0A7Z7HQS1_9PROT</name>
<keyword evidence="9" id="KW-1185">Reference proteome</keyword>
<dbReference type="GO" id="GO:0016887">
    <property type="term" value="F:ATP hydrolysis activity"/>
    <property type="evidence" value="ECO:0007669"/>
    <property type="project" value="InterPro"/>
</dbReference>
<dbReference type="GO" id="GO:0005737">
    <property type="term" value="C:cytoplasm"/>
    <property type="evidence" value="ECO:0007669"/>
    <property type="project" value="UniProtKB-SubCell"/>
</dbReference>
<evidence type="ECO:0000256" key="6">
    <source>
        <dbReference type="HAMAP-Rule" id="MF_01894"/>
    </source>
</evidence>
<dbReference type="HAMAP" id="MF_01894">
    <property type="entry name" value="Smc_prok"/>
    <property type="match status" value="1"/>
</dbReference>
<dbReference type="SUPFAM" id="SSF52540">
    <property type="entry name" value="P-loop containing nucleoside triphosphate hydrolases"/>
    <property type="match status" value="1"/>
</dbReference>
<feature type="coiled-coil region" evidence="6">
    <location>
        <begin position="805"/>
        <end position="874"/>
    </location>
</feature>
<dbReference type="SUPFAM" id="SSF75553">
    <property type="entry name" value="Smc hinge domain"/>
    <property type="match status" value="1"/>
</dbReference>
<dbReference type="InterPro" id="IPR024704">
    <property type="entry name" value="SMC"/>
</dbReference>
<dbReference type="Pfam" id="PF02463">
    <property type="entry name" value="SMC_N"/>
    <property type="match status" value="1"/>
</dbReference>
<dbReference type="PANTHER" id="PTHR43977">
    <property type="entry name" value="STRUCTURAL MAINTENANCE OF CHROMOSOMES PROTEIN 3"/>
    <property type="match status" value="1"/>
</dbReference>
<evidence type="ECO:0000313" key="8">
    <source>
        <dbReference type="EMBL" id="SMB25827.1"/>
    </source>
</evidence>
<protein>
    <recommendedName>
        <fullName evidence="6">Chromosome partition protein Smc</fullName>
    </recommendedName>
</protein>
<evidence type="ECO:0000256" key="5">
    <source>
        <dbReference type="ARBA" id="ARBA00023125"/>
    </source>
</evidence>
<evidence type="ECO:0000256" key="1">
    <source>
        <dbReference type="ARBA" id="ARBA00022490"/>
    </source>
</evidence>
<comment type="subcellular location">
    <subcellularLocation>
        <location evidence="6">Cytoplasm</location>
    </subcellularLocation>
</comment>
<feature type="coiled-coil region" evidence="6">
    <location>
        <begin position="721"/>
        <end position="748"/>
    </location>
</feature>
<dbReference type="GO" id="GO:0005694">
    <property type="term" value="C:chromosome"/>
    <property type="evidence" value="ECO:0007669"/>
    <property type="project" value="InterPro"/>
</dbReference>
<dbReference type="InterPro" id="IPR027417">
    <property type="entry name" value="P-loop_NTPase"/>
</dbReference>
<feature type="domain" description="SMC hinge" evidence="7">
    <location>
        <begin position="545"/>
        <end position="651"/>
    </location>
</feature>
<evidence type="ECO:0000259" key="7">
    <source>
        <dbReference type="SMART" id="SM00968"/>
    </source>
</evidence>
<feature type="coiled-coil region" evidence="6">
    <location>
        <begin position="282"/>
        <end position="393"/>
    </location>
</feature>
<dbReference type="GO" id="GO:0030261">
    <property type="term" value="P:chromosome condensation"/>
    <property type="evidence" value="ECO:0007669"/>
    <property type="project" value="InterPro"/>
</dbReference>
<dbReference type="Proteomes" id="UP000242886">
    <property type="component" value="Chromosome SDENCHOL"/>
</dbReference>
<dbReference type="GO" id="GO:0006260">
    <property type="term" value="P:DNA replication"/>
    <property type="evidence" value="ECO:0007669"/>
    <property type="project" value="UniProtKB-UniRule"/>
</dbReference>